<sequence>MAPFSKPETVLKQAEGLVSVGQTHAALQSLTEMFSSKRFRSTPLASLEPIMLRFIELCVDMRKGRTAKEGLMQYKNIAQNSSVGSIEVVINRFLQLADAKVQEAQEKADKAVAVEVDDLEASETPESILLGAVSGDQTKDRTDRALVTPWLKFLWESYRTALETLKNNARLEVIYQQIAQQAFRFCLKHQRKVEFRRLCETLRLHLSNVAKYAHQPHAINLSDPETLQHHLDTRFAQLNTSVELELWQEAFRSVEDVHNLLTMAKKAPRPAMMANYYEKLTKIFLMSGNALYHAAAWGRYYSIVTAIGGKSEDEMRRLAGQVLISALAVPVGSKAVEGAAEDSKGKNTRLTALLGLNKTPTRAGLLRDALSRNVLKLSPEPIKTLYTILEVTFDPLTLCTSIAPLFSTLASDASYAPYLPLLQHAVLSRLLSQLSQVYSSIKISNLLDLVAPLRDESTEGHNVFDEEQLEAYIMRCARRGELGVLINHAEGSINFVDGLFTVIEDPSSSTMASASAIQPSTSEVVSTRLSSLAECLYNSLLAINPPTPLSEEEQKAKFTALVTAANAERKALQLRRSIVARRRELLSELSARKEKEEASRRAELNRRERDEEQRRALEEVRRKEVERARKEIETIRNEEVRKLAQSLKEKGTLKVDINDMENLNTDNLMRLQVEQLEKEKKEQTERMRIAAKRLDHIERAYRKEERPLLAKDYDDQQASDKAAHEAAQKARIEASKLAHQQNLETKKRLARVMDDYKAYRATVESRRGEEFTKRQELAEKKIEEEKTKRRNLIVKEREEEAARRAEEERLRREKEEEERRREEGMSMTSVFSASSHCHPVSQSNGFISSPLNPNAAHALRSRPGSRGSTHFTRVASEESQALTSPFATLNPSQRGSMVLYRLAVDDDDLLLPPKTLQPRDSVASSSGDSIFSLSSDSKYPSGMAAARSGFVPYAYDPDLDTKEDGDDDDSFNSGEDDHPICSCSIRGFLNIGVLVILIAALLTLFVCYPVLTFYRNNARNLAIDGNIRVNATGQATELFQMPDLVDPDTPDSVKTRTGFDGEKYELVFSDEFNRPNRTFYPGDDPYWEAVDLWYGSTGDQEYYDPSQITTRDGYLAITLDLVEDETLNHDLPGYIEISLTLPGPTPDAQGYWPGAWTMGNLGRPGYGATSDGAWPYSYQECDVGTFPNQTYANGTGPLAALHSDQSRSKYNMALSWLPGQRASACTCPGEDHPGPDVSVGRGAPEIDILEVERNKTSGMGQVVSQSAQFAPFTHDYLYGNDTTDMFDVYSPDITRPNSYHGSAVQQAISCLTNLPDDMLQGTGQVFTTLGFEYWANPDDPSEGFITWMSNGQPTYRLGAAAVGPDMGINGSMVGQRRIPEEPMSIVLNLAISSSWQTVDPSTMVFPSEMLVDYVRVYQRSDSLNVGCDPPRFPTADYINRHPEAYSNPNLTYWSDTKPGLGLGAGYPWPKNSLYEGGC</sequence>
<gene>
    <name evidence="1" type="ORF">NM688_g4097</name>
</gene>
<protein>
    <submittedName>
        <fullName evidence="1">Uncharacterized protein</fullName>
    </submittedName>
</protein>
<dbReference type="EMBL" id="JANHOG010000648">
    <property type="protein sequence ID" value="KAJ3552544.1"/>
    <property type="molecule type" value="Genomic_DNA"/>
</dbReference>
<evidence type="ECO:0000313" key="1">
    <source>
        <dbReference type="EMBL" id="KAJ3552544.1"/>
    </source>
</evidence>
<accession>A0ACC1T3P5</accession>
<name>A0ACC1T3P5_9APHY</name>
<proteinExistence type="predicted"/>
<organism evidence="1 2">
    <name type="scientific">Phlebia brevispora</name>
    <dbReference type="NCBI Taxonomy" id="194682"/>
    <lineage>
        <taxon>Eukaryota</taxon>
        <taxon>Fungi</taxon>
        <taxon>Dikarya</taxon>
        <taxon>Basidiomycota</taxon>
        <taxon>Agaricomycotina</taxon>
        <taxon>Agaricomycetes</taxon>
        <taxon>Polyporales</taxon>
        <taxon>Meruliaceae</taxon>
        <taxon>Phlebia</taxon>
    </lineage>
</organism>
<reference evidence="1" key="1">
    <citation type="submission" date="2022-07" db="EMBL/GenBank/DDBJ databases">
        <title>Genome Sequence of Phlebia brevispora.</title>
        <authorList>
            <person name="Buettner E."/>
        </authorList>
    </citation>
    <scope>NUCLEOTIDE SEQUENCE</scope>
    <source>
        <strain evidence="1">MPL23</strain>
    </source>
</reference>
<dbReference type="Proteomes" id="UP001148662">
    <property type="component" value="Unassembled WGS sequence"/>
</dbReference>
<comment type="caution">
    <text evidence="1">The sequence shown here is derived from an EMBL/GenBank/DDBJ whole genome shotgun (WGS) entry which is preliminary data.</text>
</comment>
<keyword evidence="2" id="KW-1185">Reference proteome</keyword>
<evidence type="ECO:0000313" key="2">
    <source>
        <dbReference type="Proteomes" id="UP001148662"/>
    </source>
</evidence>